<feature type="compositionally biased region" description="Basic and acidic residues" evidence="12">
    <location>
        <begin position="155"/>
        <end position="167"/>
    </location>
</feature>
<evidence type="ECO:0000256" key="13">
    <source>
        <dbReference type="SAM" id="Phobius"/>
    </source>
</evidence>
<dbReference type="InterPro" id="IPR005821">
    <property type="entry name" value="Ion_trans_dom"/>
</dbReference>
<feature type="compositionally biased region" description="Basic and acidic residues" evidence="12">
    <location>
        <begin position="58"/>
        <end position="73"/>
    </location>
</feature>
<dbReference type="EMBL" id="UYRU01043375">
    <property type="protein sequence ID" value="VDK81639.1"/>
    <property type="molecule type" value="Genomic_DNA"/>
</dbReference>
<dbReference type="PANTHER" id="PTHR45628:SF1">
    <property type="entry name" value="VOLTAGE-DEPENDENT CALCIUM CHANNEL TYPE D SUBUNIT ALPHA-1"/>
    <property type="match status" value="1"/>
</dbReference>
<dbReference type="GO" id="GO:0005891">
    <property type="term" value="C:voltage-gated calcium channel complex"/>
    <property type="evidence" value="ECO:0007669"/>
    <property type="project" value="TreeGrafter"/>
</dbReference>
<dbReference type="Gene3D" id="1.10.287.70">
    <property type="match status" value="1"/>
</dbReference>
<keyword evidence="5 13" id="KW-0812">Transmembrane</keyword>
<keyword evidence="4" id="KW-0107">Calcium channel</keyword>
<dbReference type="Proteomes" id="UP000281553">
    <property type="component" value="Unassembled WGS sequence"/>
</dbReference>
<evidence type="ECO:0000313" key="15">
    <source>
        <dbReference type="EMBL" id="VDK81639.1"/>
    </source>
</evidence>
<dbReference type="PANTHER" id="PTHR45628">
    <property type="entry name" value="VOLTAGE-DEPENDENT CALCIUM CHANNEL TYPE A SUBUNIT ALPHA-1"/>
    <property type="match status" value="1"/>
</dbReference>
<keyword evidence="6" id="KW-0106">Calcium</keyword>
<dbReference type="InterPro" id="IPR050599">
    <property type="entry name" value="VDCC_alpha-1_subunit"/>
</dbReference>
<feature type="transmembrane region" description="Helical" evidence="13">
    <location>
        <begin position="22"/>
        <end position="50"/>
    </location>
</feature>
<keyword evidence="10 13" id="KW-0472">Membrane</keyword>
<sequence length="261" mass="29387">MTGEDWNEAMYIGITSYSNQRFGILVCIYYVFLFICGNYILLNVFLAIAVDNLADTGQGKEKKSEGSEADKANSEAAGADEDTEEDQKKTDLNDADVSEGRQMSGDPLIQTNDELEQLTEDPSKQEEKDKKPNNLNESGDTGESEDERDSLSSFTEDRRGSDNDLKPRVKPIPEASSFFIFGPRNPFRRLCHYICNHPYFNNVVLVCILVSSAMLAAEDPLDASSYRNIILNYFDYFFTSVFTVEITLKVTVFFTPHCCES</sequence>
<evidence type="ECO:0000256" key="3">
    <source>
        <dbReference type="ARBA" id="ARBA00022568"/>
    </source>
</evidence>
<comment type="subcellular location">
    <subcellularLocation>
        <location evidence="1">Membrane</location>
        <topology evidence="1">Multi-pass membrane protein</topology>
    </subcellularLocation>
</comment>
<feature type="transmembrane region" description="Helical" evidence="13">
    <location>
        <begin position="199"/>
        <end position="216"/>
    </location>
</feature>
<evidence type="ECO:0000256" key="11">
    <source>
        <dbReference type="ARBA" id="ARBA00023303"/>
    </source>
</evidence>
<feature type="domain" description="Ion transport" evidence="14">
    <location>
        <begin position="1"/>
        <end position="56"/>
    </location>
</feature>
<evidence type="ECO:0000256" key="7">
    <source>
        <dbReference type="ARBA" id="ARBA00022882"/>
    </source>
</evidence>
<accession>A0A3P6TE66</accession>
<dbReference type="GO" id="GO:0008331">
    <property type="term" value="F:high voltage-gated calcium channel activity"/>
    <property type="evidence" value="ECO:0007669"/>
    <property type="project" value="TreeGrafter"/>
</dbReference>
<evidence type="ECO:0000256" key="12">
    <source>
        <dbReference type="SAM" id="MobiDB-lite"/>
    </source>
</evidence>
<reference evidence="15 16" key="1">
    <citation type="submission" date="2018-11" db="EMBL/GenBank/DDBJ databases">
        <authorList>
            <consortium name="Pathogen Informatics"/>
        </authorList>
    </citation>
    <scope>NUCLEOTIDE SEQUENCE [LARGE SCALE GENOMIC DNA]</scope>
</reference>
<dbReference type="InterPro" id="IPR027359">
    <property type="entry name" value="Volt_channel_dom_sf"/>
</dbReference>
<evidence type="ECO:0000256" key="6">
    <source>
        <dbReference type="ARBA" id="ARBA00022837"/>
    </source>
</evidence>
<evidence type="ECO:0000259" key="14">
    <source>
        <dbReference type="Pfam" id="PF00520"/>
    </source>
</evidence>
<keyword evidence="16" id="KW-1185">Reference proteome</keyword>
<evidence type="ECO:0000313" key="16">
    <source>
        <dbReference type="Proteomes" id="UP000281553"/>
    </source>
</evidence>
<evidence type="ECO:0000256" key="9">
    <source>
        <dbReference type="ARBA" id="ARBA00023065"/>
    </source>
</evidence>
<gene>
    <name evidence="15" type="ORF">DILT_LOCUS3258</name>
</gene>
<feature type="domain" description="Ion transport" evidence="14">
    <location>
        <begin position="197"/>
        <end position="253"/>
    </location>
</feature>
<feature type="compositionally biased region" description="Basic and acidic residues" evidence="12">
    <location>
        <begin position="121"/>
        <end position="132"/>
    </location>
</feature>
<keyword evidence="9" id="KW-0406">Ion transport</keyword>
<evidence type="ECO:0000256" key="8">
    <source>
        <dbReference type="ARBA" id="ARBA00022989"/>
    </source>
</evidence>
<keyword evidence="8 13" id="KW-1133">Transmembrane helix</keyword>
<dbReference type="SUPFAM" id="SSF81324">
    <property type="entry name" value="Voltage-gated potassium channels"/>
    <property type="match status" value="1"/>
</dbReference>
<feature type="transmembrane region" description="Helical" evidence="13">
    <location>
        <begin position="236"/>
        <end position="255"/>
    </location>
</feature>
<evidence type="ECO:0000256" key="4">
    <source>
        <dbReference type="ARBA" id="ARBA00022673"/>
    </source>
</evidence>
<organism evidence="15 16">
    <name type="scientific">Dibothriocephalus latus</name>
    <name type="common">Fish tapeworm</name>
    <name type="synonym">Diphyllobothrium latum</name>
    <dbReference type="NCBI Taxonomy" id="60516"/>
    <lineage>
        <taxon>Eukaryota</taxon>
        <taxon>Metazoa</taxon>
        <taxon>Spiralia</taxon>
        <taxon>Lophotrochozoa</taxon>
        <taxon>Platyhelminthes</taxon>
        <taxon>Cestoda</taxon>
        <taxon>Eucestoda</taxon>
        <taxon>Diphyllobothriidea</taxon>
        <taxon>Diphyllobothriidae</taxon>
        <taxon>Dibothriocephalus</taxon>
    </lineage>
</organism>
<dbReference type="OrthoDB" id="431720at2759"/>
<keyword evidence="3" id="KW-0109">Calcium transport</keyword>
<evidence type="ECO:0000256" key="5">
    <source>
        <dbReference type="ARBA" id="ARBA00022692"/>
    </source>
</evidence>
<name>A0A3P6TE66_DIBLA</name>
<dbReference type="Pfam" id="PF00520">
    <property type="entry name" value="Ion_trans"/>
    <property type="match status" value="2"/>
</dbReference>
<dbReference type="GO" id="GO:0098703">
    <property type="term" value="P:calcium ion import across plasma membrane"/>
    <property type="evidence" value="ECO:0007669"/>
    <property type="project" value="TreeGrafter"/>
</dbReference>
<protein>
    <recommendedName>
        <fullName evidence="14">Ion transport domain-containing protein</fullName>
    </recommendedName>
</protein>
<dbReference type="AlphaFoldDB" id="A0A3P6TE66"/>
<evidence type="ECO:0000256" key="10">
    <source>
        <dbReference type="ARBA" id="ARBA00023136"/>
    </source>
</evidence>
<proteinExistence type="predicted"/>
<keyword evidence="11" id="KW-0407">Ion channel</keyword>
<dbReference type="Gene3D" id="1.20.120.350">
    <property type="entry name" value="Voltage-gated potassium channels. Chain C"/>
    <property type="match status" value="1"/>
</dbReference>
<evidence type="ECO:0000256" key="1">
    <source>
        <dbReference type="ARBA" id="ARBA00004141"/>
    </source>
</evidence>
<feature type="region of interest" description="Disordered" evidence="12">
    <location>
        <begin position="57"/>
        <end position="169"/>
    </location>
</feature>
<evidence type="ECO:0000256" key="2">
    <source>
        <dbReference type="ARBA" id="ARBA00022448"/>
    </source>
</evidence>
<keyword evidence="7" id="KW-0851">Voltage-gated channel</keyword>
<keyword evidence="2" id="KW-0813">Transport</keyword>